<evidence type="ECO:0000313" key="1">
    <source>
        <dbReference type="EMBL" id="TDG38972.1"/>
    </source>
</evidence>
<keyword evidence="2" id="KW-1185">Reference proteome</keyword>
<dbReference type="EMBL" id="LSRL02001553">
    <property type="protein sequence ID" value="TDG38972.1"/>
    <property type="molecule type" value="Genomic_DNA"/>
</dbReference>
<sequence length="84" mass="9608">MYRRAPRRYKRYLPVDKELLKNDDEGSIRNCVSTSNNSDEVTTDEMLASQAALDAIVFKTWDFNPPAGPHMGGNIDIDIDVEYR</sequence>
<proteinExistence type="predicted"/>
<organism evidence="1 2">
    <name type="scientific">Drosophila navojoa</name>
    <name type="common">Fruit fly</name>
    <dbReference type="NCBI Taxonomy" id="7232"/>
    <lineage>
        <taxon>Eukaryota</taxon>
        <taxon>Metazoa</taxon>
        <taxon>Ecdysozoa</taxon>
        <taxon>Arthropoda</taxon>
        <taxon>Hexapoda</taxon>
        <taxon>Insecta</taxon>
        <taxon>Pterygota</taxon>
        <taxon>Neoptera</taxon>
        <taxon>Endopterygota</taxon>
        <taxon>Diptera</taxon>
        <taxon>Brachycera</taxon>
        <taxon>Muscomorpha</taxon>
        <taxon>Ephydroidea</taxon>
        <taxon>Drosophilidae</taxon>
        <taxon>Drosophila</taxon>
    </lineage>
</organism>
<evidence type="ECO:0000313" key="2">
    <source>
        <dbReference type="Proteomes" id="UP000295192"/>
    </source>
</evidence>
<gene>
    <name evidence="1" type="ORF">AWZ03_014606</name>
</gene>
<protein>
    <submittedName>
        <fullName evidence="1">Uncharacterized protein</fullName>
    </submittedName>
</protein>
<comment type="caution">
    <text evidence="1">The sequence shown here is derived from an EMBL/GenBank/DDBJ whole genome shotgun (WGS) entry which is preliminary data.</text>
</comment>
<accession>A0A484ASC0</accession>
<dbReference type="AlphaFoldDB" id="A0A484ASC0"/>
<dbReference type="Proteomes" id="UP000295192">
    <property type="component" value="Unassembled WGS sequence"/>
</dbReference>
<name>A0A484ASC0_DRONA</name>
<reference evidence="1 2" key="1">
    <citation type="journal article" date="2019" name="J. Hered.">
        <title>An Improved Genome Assembly for Drosophila navojoa, the Basal Species in the mojavensis Cluster.</title>
        <authorList>
            <person name="Vanderlinde T."/>
            <person name="Dupim E.G."/>
            <person name="Nazario-Yepiz N.O."/>
            <person name="Carvalho A.B."/>
        </authorList>
    </citation>
    <scope>NUCLEOTIDE SEQUENCE [LARGE SCALE GENOMIC DNA]</scope>
    <source>
        <strain evidence="1">Navoj_Jal97</strain>
        <tissue evidence="1">Whole organism</tissue>
    </source>
</reference>